<gene>
    <name evidence="2" type="ORF">HJG52_01080</name>
</gene>
<reference evidence="2 3" key="1">
    <citation type="submission" date="2020-04" db="EMBL/GenBank/DDBJ databases">
        <title>Knoellia sp. isolate from air conditioner.</title>
        <authorList>
            <person name="Chea S."/>
            <person name="Kim D.-U."/>
        </authorList>
    </citation>
    <scope>NUCLEOTIDE SEQUENCE [LARGE SCALE GENOMIC DNA]</scope>
    <source>
        <strain evidence="2 3">DB2414S</strain>
    </source>
</reference>
<dbReference type="AlphaFoldDB" id="A0A849HC23"/>
<organism evidence="2 3">
    <name type="scientific">Knoellia koreensis</name>
    <dbReference type="NCBI Taxonomy" id="2730921"/>
    <lineage>
        <taxon>Bacteria</taxon>
        <taxon>Bacillati</taxon>
        <taxon>Actinomycetota</taxon>
        <taxon>Actinomycetes</taxon>
        <taxon>Micrococcales</taxon>
        <taxon>Intrasporangiaceae</taxon>
        <taxon>Knoellia</taxon>
    </lineage>
</organism>
<sequence length="183" mass="20048">MTTTELWTIIGASAGIATAVATAVAAAFAIWMRWHDRAQPDWAVTGYWSQARNHFGDSDPKRPPSLIGTITNAGDGPAFKVEVCGRGCEAELNRRLAKASMSGVSAVSESFAAVLQPGESREVWVPDVTKDMFRSAAVILEWTATPTRRRKRKTQRIPLSDFIATEPTIQQLNQQTGQYEDVP</sequence>
<proteinExistence type="predicted"/>
<dbReference type="EMBL" id="JABEPQ010000001">
    <property type="protein sequence ID" value="NNM44599.1"/>
    <property type="molecule type" value="Genomic_DNA"/>
</dbReference>
<comment type="caution">
    <text evidence="2">The sequence shown here is derived from an EMBL/GenBank/DDBJ whole genome shotgun (WGS) entry which is preliminary data.</text>
</comment>
<feature type="transmembrane region" description="Helical" evidence="1">
    <location>
        <begin position="6"/>
        <end position="31"/>
    </location>
</feature>
<keyword evidence="1" id="KW-0812">Transmembrane</keyword>
<keyword evidence="3" id="KW-1185">Reference proteome</keyword>
<evidence type="ECO:0000313" key="2">
    <source>
        <dbReference type="EMBL" id="NNM44599.1"/>
    </source>
</evidence>
<keyword evidence="1" id="KW-1133">Transmembrane helix</keyword>
<accession>A0A849HC23</accession>
<keyword evidence="1" id="KW-0472">Membrane</keyword>
<dbReference type="Proteomes" id="UP000588586">
    <property type="component" value="Unassembled WGS sequence"/>
</dbReference>
<dbReference type="RefSeq" id="WP_171241737.1">
    <property type="nucleotide sequence ID" value="NZ_JABEPQ010000001.1"/>
</dbReference>
<evidence type="ECO:0000256" key="1">
    <source>
        <dbReference type="SAM" id="Phobius"/>
    </source>
</evidence>
<name>A0A849HC23_9MICO</name>
<protein>
    <submittedName>
        <fullName evidence="2">Uncharacterized protein</fullName>
    </submittedName>
</protein>
<evidence type="ECO:0000313" key="3">
    <source>
        <dbReference type="Proteomes" id="UP000588586"/>
    </source>
</evidence>